<protein>
    <submittedName>
        <fullName evidence="2">Uncharacterized protein</fullName>
    </submittedName>
</protein>
<dbReference type="RefSeq" id="WP_133155763.1">
    <property type="nucleotide sequence ID" value="NZ_CP037867.1"/>
</dbReference>
<accession>A0A4P6WWC2</accession>
<evidence type="ECO:0000313" key="3">
    <source>
        <dbReference type="Proteomes" id="UP000293912"/>
    </source>
</evidence>
<feature type="signal peptide" evidence="1">
    <location>
        <begin position="1"/>
        <end position="31"/>
    </location>
</feature>
<evidence type="ECO:0000313" key="2">
    <source>
        <dbReference type="EMBL" id="QBM26746.1"/>
    </source>
</evidence>
<dbReference type="Proteomes" id="UP000293912">
    <property type="component" value="Chromosome"/>
</dbReference>
<feature type="chain" id="PRO_5020405950" evidence="1">
    <location>
        <begin position="32"/>
        <end position="130"/>
    </location>
</feature>
<sequence length="130" mass="14048" precursor="true">MPPSPSPFLQHAVRSLAAAALLIVMAGPAAAHHGWVWAEDVNSELTGTIVAARLGNPHGELTLAVDGANWIVEVGQPWRNERAGLKDAMLVKGVKLTVSGHKHSDPKKKVFKAERLVIDGKTYDLYPDRN</sequence>
<name>A0A4P6WWC2_HYDPS</name>
<evidence type="ECO:0000256" key="1">
    <source>
        <dbReference type="SAM" id="SignalP"/>
    </source>
</evidence>
<gene>
    <name evidence="2" type="ORF">HPF_03565</name>
</gene>
<keyword evidence="3" id="KW-1185">Reference proteome</keyword>
<dbReference type="AlphaFoldDB" id="A0A4P6WWC2"/>
<reference evidence="2 3" key="1">
    <citation type="submission" date="2019-03" db="EMBL/GenBank/DDBJ databases">
        <authorList>
            <person name="Sebastian G."/>
            <person name="Baumann P."/>
            <person name="Ruckert C."/>
            <person name="Kalinowski J."/>
            <person name="Nebel B."/>
            <person name="Takors R."/>
            <person name="Blombach B."/>
        </authorList>
    </citation>
    <scope>NUCLEOTIDE SEQUENCE [LARGE SCALE GENOMIC DNA]</scope>
    <source>
        <strain evidence="2 3">DSM 1084</strain>
    </source>
</reference>
<dbReference type="Pfam" id="PF19649">
    <property type="entry name" value="DUF6152"/>
    <property type="match status" value="1"/>
</dbReference>
<keyword evidence="1" id="KW-0732">Signal</keyword>
<dbReference type="InterPro" id="IPR046150">
    <property type="entry name" value="DUF6152"/>
</dbReference>
<proteinExistence type="predicted"/>
<dbReference type="EMBL" id="CP037867">
    <property type="protein sequence ID" value="QBM26746.1"/>
    <property type="molecule type" value="Genomic_DNA"/>
</dbReference>
<organism evidence="2 3">
    <name type="scientific">Hydrogenophaga pseudoflava</name>
    <name type="common">Pseudomonas carboxydoflava</name>
    <dbReference type="NCBI Taxonomy" id="47421"/>
    <lineage>
        <taxon>Bacteria</taxon>
        <taxon>Pseudomonadati</taxon>
        <taxon>Pseudomonadota</taxon>
        <taxon>Betaproteobacteria</taxon>
        <taxon>Burkholderiales</taxon>
        <taxon>Comamonadaceae</taxon>
        <taxon>Hydrogenophaga</taxon>
    </lineage>
</organism>
<dbReference type="KEGG" id="hpse:HPF_03565"/>